<comment type="subcellular location">
    <subcellularLocation>
        <location evidence="1 7">Cell membrane</location>
        <topology evidence="1 7">Multi-pass membrane protein</topology>
    </subcellularLocation>
</comment>
<feature type="transmembrane region" description="Helical" evidence="7">
    <location>
        <begin position="209"/>
        <end position="230"/>
    </location>
</feature>
<keyword evidence="3" id="KW-1003">Cell membrane</keyword>
<feature type="domain" description="ABC transmembrane type-1" evidence="8">
    <location>
        <begin position="174"/>
        <end position="371"/>
    </location>
</feature>
<keyword evidence="4 7" id="KW-0812">Transmembrane</keyword>
<comment type="caution">
    <text evidence="9">The sequence shown here is derived from an EMBL/GenBank/DDBJ whole genome shotgun (WGS) entry which is preliminary data.</text>
</comment>
<dbReference type="SUPFAM" id="SSF161098">
    <property type="entry name" value="MetI-like"/>
    <property type="match status" value="1"/>
</dbReference>
<evidence type="ECO:0000256" key="3">
    <source>
        <dbReference type="ARBA" id="ARBA00022475"/>
    </source>
</evidence>
<feature type="transmembrane region" description="Helical" evidence="7">
    <location>
        <begin position="250"/>
        <end position="270"/>
    </location>
</feature>
<keyword evidence="5 7" id="KW-1133">Transmembrane helix</keyword>
<evidence type="ECO:0000313" key="10">
    <source>
        <dbReference type="Proteomes" id="UP000758022"/>
    </source>
</evidence>
<name>A0AB35F822_9HYPH</name>
<evidence type="ECO:0000256" key="2">
    <source>
        <dbReference type="ARBA" id="ARBA00022448"/>
    </source>
</evidence>
<dbReference type="Gene3D" id="1.10.3720.10">
    <property type="entry name" value="MetI-like"/>
    <property type="match status" value="1"/>
</dbReference>
<evidence type="ECO:0000259" key="8">
    <source>
        <dbReference type="PROSITE" id="PS50928"/>
    </source>
</evidence>
<proteinExistence type="inferred from homology"/>
<dbReference type="Pfam" id="PF00528">
    <property type="entry name" value="BPD_transp_1"/>
    <property type="match status" value="1"/>
</dbReference>
<evidence type="ECO:0000313" key="9">
    <source>
        <dbReference type="EMBL" id="MBY3062013.1"/>
    </source>
</evidence>
<dbReference type="PANTHER" id="PTHR43744:SF4">
    <property type="entry name" value="OSMOPROTECTIVE COMPOUNDS UPTAKE PERMEASE PROTEIN GGTD"/>
    <property type="match status" value="1"/>
</dbReference>
<dbReference type="PROSITE" id="PS50928">
    <property type="entry name" value="ABC_TM1"/>
    <property type="match status" value="1"/>
</dbReference>
<protein>
    <submittedName>
        <fullName evidence="9">Carbohydrate ABC transporter permease</fullName>
    </submittedName>
</protein>
<dbReference type="InterPro" id="IPR035906">
    <property type="entry name" value="MetI-like_sf"/>
</dbReference>
<keyword evidence="6 7" id="KW-0472">Membrane</keyword>
<dbReference type="RefSeq" id="WP_131642113.1">
    <property type="nucleotide sequence ID" value="NZ_JAAXQQ010000001.1"/>
</dbReference>
<dbReference type="EMBL" id="JAAXQQ010000001">
    <property type="protein sequence ID" value="MBY3062013.1"/>
    <property type="molecule type" value="Genomic_DNA"/>
</dbReference>
<dbReference type="GO" id="GO:0055085">
    <property type="term" value="P:transmembrane transport"/>
    <property type="evidence" value="ECO:0007669"/>
    <property type="project" value="InterPro"/>
</dbReference>
<dbReference type="InterPro" id="IPR000515">
    <property type="entry name" value="MetI-like"/>
</dbReference>
<feature type="transmembrane region" description="Helical" evidence="7">
    <location>
        <begin position="352"/>
        <end position="371"/>
    </location>
</feature>
<keyword evidence="2 7" id="KW-0813">Transport</keyword>
<feature type="transmembrane region" description="Helical" evidence="7">
    <location>
        <begin position="291"/>
        <end position="316"/>
    </location>
</feature>
<sequence length="387" mass="42018">MTAIGSYFKIGPARLFVHAAVLLIVIIWLIPTLGIFVSALRDKDQIVVSGWWTAFVGSTQTVAVRLGTPDQQQQEGAAYVIVGNVLEGQTGREVRAFGNRVQQPAAFKAGETADLGDGETLQINSDGSYRYVKNAAFSPDQRPRRIYASVSAPPEFTMQNYNTVLRGEGIGQSFINSLTVTIPATIIPILIAAFAAYALSWMEFPGRALLIALVVGLIVVPLQMSLIPLLRLYNEIGNMLGQPSKTYPGIWLAHTAFGMPLAIYLLRAYIAGLPKEIIESARVDGASDFEIFVRIVLPLSFPALASFAIFQFLWVWNDLLVAMVFLGTDKDHIVLTGSLNALLGSRGGNWEILTASAFVTIIVPLLVFFGLQRYLVRGLLAGSVKGG</sequence>
<evidence type="ECO:0000256" key="5">
    <source>
        <dbReference type="ARBA" id="ARBA00022989"/>
    </source>
</evidence>
<comment type="similarity">
    <text evidence="7">Belongs to the binding-protein-dependent transport system permease family.</text>
</comment>
<evidence type="ECO:0000256" key="7">
    <source>
        <dbReference type="RuleBase" id="RU363032"/>
    </source>
</evidence>
<dbReference type="CDD" id="cd06261">
    <property type="entry name" value="TM_PBP2"/>
    <property type="match status" value="1"/>
</dbReference>
<accession>A0AB35F822</accession>
<evidence type="ECO:0000256" key="6">
    <source>
        <dbReference type="ARBA" id="ARBA00023136"/>
    </source>
</evidence>
<reference evidence="9" key="1">
    <citation type="submission" date="2020-04" db="EMBL/GenBank/DDBJ databases">
        <title>Global-level population genomics supports evidence of horizontal gene transfer on evolution of Rhizobia in Lentils.</title>
        <authorList>
            <person name="Gai Y."/>
            <person name="Cook D."/>
            <person name="Riely B."/>
        </authorList>
    </citation>
    <scope>NUCLEOTIDE SEQUENCE</scope>
    <source>
        <strain evidence="9">TLR9</strain>
    </source>
</reference>
<feature type="transmembrane region" description="Helical" evidence="7">
    <location>
        <begin position="15"/>
        <end position="40"/>
    </location>
</feature>
<feature type="transmembrane region" description="Helical" evidence="7">
    <location>
        <begin position="174"/>
        <end position="197"/>
    </location>
</feature>
<dbReference type="Proteomes" id="UP000758022">
    <property type="component" value="Unassembled WGS sequence"/>
</dbReference>
<organism evidence="9 10">
    <name type="scientific">Rhizobium laguerreae</name>
    <dbReference type="NCBI Taxonomy" id="1076926"/>
    <lineage>
        <taxon>Bacteria</taxon>
        <taxon>Pseudomonadati</taxon>
        <taxon>Pseudomonadota</taxon>
        <taxon>Alphaproteobacteria</taxon>
        <taxon>Hyphomicrobiales</taxon>
        <taxon>Rhizobiaceae</taxon>
        <taxon>Rhizobium/Agrobacterium group</taxon>
        <taxon>Rhizobium</taxon>
    </lineage>
</organism>
<evidence type="ECO:0000256" key="1">
    <source>
        <dbReference type="ARBA" id="ARBA00004651"/>
    </source>
</evidence>
<dbReference type="AlphaFoldDB" id="A0AB35F822"/>
<dbReference type="PANTHER" id="PTHR43744">
    <property type="entry name" value="ABC TRANSPORTER PERMEASE PROTEIN MG189-RELATED-RELATED"/>
    <property type="match status" value="1"/>
</dbReference>
<evidence type="ECO:0000256" key="4">
    <source>
        <dbReference type="ARBA" id="ARBA00022692"/>
    </source>
</evidence>
<gene>
    <name evidence="9" type="ORF">HFO74_00940</name>
</gene>
<dbReference type="GO" id="GO:0005886">
    <property type="term" value="C:plasma membrane"/>
    <property type="evidence" value="ECO:0007669"/>
    <property type="project" value="UniProtKB-SubCell"/>
</dbReference>